<accession>A0A2N6SEP5</accession>
<comment type="caution">
    <text evidence="5">The sequence shown here is derived from an EMBL/GenBank/DDBJ whole genome shotgun (WGS) entry which is preliminary data.</text>
</comment>
<evidence type="ECO:0000313" key="6">
    <source>
        <dbReference type="Proteomes" id="UP000235670"/>
    </source>
</evidence>
<dbReference type="PANTHER" id="PTHR11364:SF27">
    <property type="entry name" value="SULFURTRANSFERASE"/>
    <property type="match status" value="1"/>
</dbReference>
<dbReference type="InterPro" id="IPR001763">
    <property type="entry name" value="Rhodanese-like_dom"/>
</dbReference>
<evidence type="ECO:0000313" key="5">
    <source>
        <dbReference type="EMBL" id="PMC52428.1"/>
    </source>
</evidence>
<feature type="domain" description="Rhodanese" evidence="4">
    <location>
        <begin position="206"/>
        <end position="293"/>
    </location>
</feature>
<evidence type="ECO:0000259" key="4">
    <source>
        <dbReference type="PROSITE" id="PS50206"/>
    </source>
</evidence>
<dbReference type="PROSITE" id="PS51257">
    <property type="entry name" value="PROKAR_LIPOPROTEIN"/>
    <property type="match status" value="1"/>
</dbReference>
<dbReference type="Pfam" id="PF00581">
    <property type="entry name" value="Rhodanese"/>
    <property type="match status" value="3"/>
</dbReference>
<evidence type="ECO:0000256" key="2">
    <source>
        <dbReference type="ARBA" id="ARBA00022737"/>
    </source>
</evidence>
<dbReference type="AlphaFoldDB" id="A0A2N6SEP5"/>
<dbReference type="InterPro" id="IPR036873">
    <property type="entry name" value="Rhodanese-like_dom_sf"/>
</dbReference>
<keyword evidence="1 5" id="KW-0808">Transferase</keyword>
<dbReference type="Proteomes" id="UP000235670">
    <property type="component" value="Unassembled WGS sequence"/>
</dbReference>
<dbReference type="SMART" id="SM00450">
    <property type="entry name" value="RHOD"/>
    <property type="match status" value="3"/>
</dbReference>
<dbReference type="PANTHER" id="PTHR11364">
    <property type="entry name" value="THIOSULFATE SULFERTANSFERASE"/>
    <property type="match status" value="1"/>
</dbReference>
<dbReference type="SUPFAM" id="SSF52821">
    <property type="entry name" value="Rhodanese/Cell cycle control phosphatase"/>
    <property type="match status" value="3"/>
</dbReference>
<organism evidence="5 6">
    <name type="scientific">Gemella sanguinis</name>
    <dbReference type="NCBI Taxonomy" id="84135"/>
    <lineage>
        <taxon>Bacteria</taxon>
        <taxon>Bacillati</taxon>
        <taxon>Bacillota</taxon>
        <taxon>Bacilli</taxon>
        <taxon>Bacillales</taxon>
        <taxon>Gemellaceae</taxon>
        <taxon>Gemella</taxon>
    </lineage>
</organism>
<dbReference type="InterPro" id="IPR045078">
    <property type="entry name" value="TST/MPST-like"/>
</dbReference>
<dbReference type="OrthoDB" id="9770030at2"/>
<dbReference type="CDD" id="cd00158">
    <property type="entry name" value="RHOD"/>
    <property type="match status" value="1"/>
</dbReference>
<protein>
    <submittedName>
        <fullName evidence="5">Sulfurtransferase</fullName>
    </submittedName>
</protein>
<feature type="domain" description="Rhodanese" evidence="4">
    <location>
        <begin position="51"/>
        <end position="153"/>
    </location>
</feature>
<dbReference type="EMBL" id="PNGT01000004">
    <property type="protein sequence ID" value="PMC52428.1"/>
    <property type="molecule type" value="Genomic_DNA"/>
</dbReference>
<evidence type="ECO:0000256" key="1">
    <source>
        <dbReference type="ARBA" id="ARBA00022679"/>
    </source>
</evidence>
<dbReference type="STRING" id="84135.GCA_001052115_00836"/>
<feature type="compositionally biased region" description="Basic and acidic residues" evidence="3">
    <location>
        <begin position="448"/>
        <end position="464"/>
    </location>
</feature>
<dbReference type="CDD" id="cd01448">
    <property type="entry name" value="TST_Repeat_1"/>
    <property type="match status" value="1"/>
</dbReference>
<feature type="region of interest" description="Disordered" evidence="3">
    <location>
        <begin position="444"/>
        <end position="464"/>
    </location>
</feature>
<evidence type="ECO:0000256" key="3">
    <source>
        <dbReference type="SAM" id="MobiDB-lite"/>
    </source>
</evidence>
<feature type="domain" description="Rhodanese" evidence="4">
    <location>
        <begin position="327"/>
        <end position="448"/>
    </location>
</feature>
<keyword evidence="2" id="KW-0677">Repeat</keyword>
<dbReference type="PROSITE" id="PS50206">
    <property type="entry name" value="RHODANESE_3"/>
    <property type="match status" value="3"/>
</dbReference>
<sequence length="464" mass="52481">MINFKKAGIIFLASGFILSGCTTKDNSNSSTPVEKKEIKAISLEDFTKNLSNSEYQFIDTRDDEAYNGFKVDNVKNGGHLKNSIQYSASFVGKVNKDKEAKFVSDKGLDKNKKIVVYDTNKDNIDKVSDKFASLGYEVYKFEDYKAFADNDANKANIIAYPEYQNLVSPKWVKDVQDGKKPETYTNDNYAIFEVSWGELDKAKAYKEHIKGAYHFNTDWIEERPVWNLRSADEIKKNLLKQGITSDKTIILYSSDASAAFRVNWALKWAGVKDVRVLNGGLQAWKDAGYETESNVNTPQEAKDFGVNVPAHPEYDIARAKEMSEKAQKEGIKLVSIRSWDEYTGKTSGYDYIDKKGEPKGAIYGFSGTDAANMDDYYDPDGTLRNPQEIYNLWKGQGISETDKIAVYCGTGWRNSIPWFMTQLTGRANTYFYDGGWNDWQLEGSLPVDENKDKGAKPDAKNDFK</sequence>
<dbReference type="Gene3D" id="3.40.250.10">
    <property type="entry name" value="Rhodanese-like domain"/>
    <property type="match status" value="3"/>
</dbReference>
<gene>
    <name evidence="5" type="ORF">CJ218_04715</name>
</gene>
<dbReference type="GO" id="GO:0004792">
    <property type="term" value="F:thiosulfate-cyanide sulfurtransferase activity"/>
    <property type="evidence" value="ECO:0007669"/>
    <property type="project" value="TreeGrafter"/>
</dbReference>
<proteinExistence type="predicted"/>
<name>A0A2N6SEP5_9BACL</name>
<reference evidence="5 6" key="1">
    <citation type="submission" date="2017-09" db="EMBL/GenBank/DDBJ databases">
        <title>Bacterial strain isolated from the female urinary microbiota.</title>
        <authorList>
            <person name="Thomas-White K."/>
            <person name="Kumar N."/>
            <person name="Forster S."/>
            <person name="Putonti C."/>
            <person name="Lawley T."/>
            <person name="Wolfe A.J."/>
        </authorList>
    </citation>
    <scope>NUCLEOTIDE SEQUENCE [LARGE SCALE GENOMIC DNA]</scope>
    <source>
        <strain evidence="5 6">UMB0186</strain>
    </source>
</reference>